<dbReference type="Gene3D" id="3.40.120.10">
    <property type="entry name" value="Alpha-D-Glucose-1,6-Bisphosphate, subunit A, domain 3"/>
    <property type="match status" value="3"/>
</dbReference>
<evidence type="ECO:0000259" key="8">
    <source>
        <dbReference type="Pfam" id="PF00408"/>
    </source>
</evidence>
<evidence type="ECO:0000259" key="9">
    <source>
        <dbReference type="Pfam" id="PF02878"/>
    </source>
</evidence>
<evidence type="ECO:0000256" key="5">
    <source>
        <dbReference type="ARBA" id="ARBA00022842"/>
    </source>
</evidence>
<dbReference type="PROSITE" id="PS00710">
    <property type="entry name" value="PGM_PMM"/>
    <property type="match status" value="1"/>
</dbReference>
<comment type="similarity">
    <text evidence="2 7">Belongs to the phosphohexose mutase family.</text>
</comment>
<dbReference type="GO" id="GO:0008973">
    <property type="term" value="F:phosphopentomutase activity"/>
    <property type="evidence" value="ECO:0007669"/>
    <property type="project" value="TreeGrafter"/>
</dbReference>
<dbReference type="GO" id="GO:0005975">
    <property type="term" value="P:carbohydrate metabolic process"/>
    <property type="evidence" value="ECO:0007669"/>
    <property type="project" value="InterPro"/>
</dbReference>
<dbReference type="Gene3D" id="3.30.310.50">
    <property type="entry name" value="Alpha-D-phosphohexomutase, C-terminal domain"/>
    <property type="match status" value="1"/>
</dbReference>
<dbReference type="InterPro" id="IPR016066">
    <property type="entry name" value="A-D-PHexomutase_CS"/>
</dbReference>
<organism evidence="12 13">
    <name type="scientific">Sorangium cellulosum So0157-2</name>
    <dbReference type="NCBI Taxonomy" id="1254432"/>
    <lineage>
        <taxon>Bacteria</taxon>
        <taxon>Pseudomonadati</taxon>
        <taxon>Myxococcota</taxon>
        <taxon>Polyangia</taxon>
        <taxon>Polyangiales</taxon>
        <taxon>Polyangiaceae</taxon>
        <taxon>Sorangium</taxon>
    </lineage>
</organism>
<dbReference type="Pfam" id="PF00408">
    <property type="entry name" value="PGM_PMM_IV"/>
    <property type="match status" value="1"/>
</dbReference>
<name>S4XLD5_SORCE</name>
<dbReference type="EMBL" id="CP003969">
    <property type="protein sequence ID" value="AGP32600.1"/>
    <property type="molecule type" value="Genomic_DNA"/>
</dbReference>
<dbReference type="Pfam" id="PF02880">
    <property type="entry name" value="PGM_PMM_III"/>
    <property type="match status" value="1"/>
</dbReference>
<evidence type="ECO:0000256" key="2">
    <source>
        <dbReference type="ARBA" id="ARBA00010231"/>
    </source>
</evidence>
<dbReference type="InterPro" id="IPR005846">
    <property type="entry name" value="A-D-PHexomutase_a/b/a-III"/>
</dbReference>
<dbReference type="InterPro" id="IPR005844">
    <property type="entry name" value="A-D-PHexomutase_a/b/a-I"/>
</dbReference>
<feature type="domain" description="Alpha-D-phosphohexomutase alpha/beta/alpha" evidence="11">
    <location>
        <begin position="334"/>
        <end position="454"/>
    </location>
</feature>
<feature type="domain" description="Alpha-D-phosphohexomutase alpha/beta/alpha" evidence="10">
    <location>
        <begin position="235"/>
        <end position="321"/>
    </location>
</feature>
<dbReference type="InterPro" id="IPR036900">
    <property type="entry name" value="A-D-PHexomutase_C_sf"/>
</dbReference>
<gene>
    <name evidence="12" type="ORF">SCE1572_28860</name>
</gene>
<evidence type="ECO:0000313" key="13">
    <source>
        <dbReference type="Proteomes" id="UP000014803"/>
    </source>
</evidence>
<dbReference type="eggNOG" id="COG1109">
    <property type="taxonomic scope" value="Bacteria"/>
</dbReference>
<dbReference type="AlphaFoldDB" id="S4XLD5"/>
<protein>
    <submittedName>
        <fullName evidence="12">Phosphomannomutase</fullName>
    </submittedName>
</protein>
<evidence type="ECO:0000256" key="3">
    <source>
        <dbReference type="ARBA" id="ARBA00022553"/>
    </source>
</evidence>
<dbReference type="SUPFAM" id="SSF55957">
    <property type="entry name" value="Phosphoglucomutase, C-terminal domain"/>
    <property type="match status" value="1"/>
</dbReference>
<dbReference type="InterPro" id="IPR016055">
    <property type="entry name" value="A-D-PHexomutase_a/b/a-I/II/III"/>
</dbReference>
<proteinExistence type="inferred from homology"/>
<dbReference type="KEGG" id="scu:SCE1572_28860"/>
<evidence type="ECO:0000256" key="1">
    <source>
        <dbReference type="ARBA" id="ARBA00001946"/>
    </source>
</evidence>
<dbReference type="Pfam" id="PF02878">
    <property type="entry name" value="PGM_PMM_I"/>
    <property type="match status" value="1"/>
</dbReference>
<dbReference type="InterPro" id="IPR005843">
    <property type="entry name" value="A-D-PHexomutase_C"/>
</dbReference>
<dbReference type="GO" id="GO:0006166">
    <property type="term" value="P:purine ribonucleoside salvage"/>
    <property type="evidence" value="ECO:0007669"/>
    <property type="project" value="TreeGrafter"/>
</dbReference>
<keyword evidence="5 7" id="KW-0460">Magnesium</keyword>
<evidence type="ECO:0000259" key="11">
    <source>
        <dbReference type="Pfam" id="PF02880"/>
    </source>
</evidence>
<evidence type="ECO:0000313" key="12">
    <source>
        <dbReference type="EMBL" id="AGP32600.1"/>
    </source>
</evidence>
<dbReference type="CDD" id="cd05799">
    <property type="entry name" value="PGM2"/>
    <property type="match status" value="1"/>
</dbReference>
<keyword evidence="6" id="KW-0413">Isomerase</keyword>
<dbReference type="RefSeq" id="WP_020737682.1">
    <property type="nucleotide sequence ID" value="NC_021658.1"/>
</dbReference>
<dbReference type="Proteomes" id="UP000014803">
    <property type="component" value="Chromosome"/>
</dbReference>
<evidence type="ECO:0000256" key="4">
    <source>
        <dbReference type="ARBA" id="ARBA00022723"/>
    </source>
</evidence>
<dbReference type="PANTHER" id="PTHR45745">
    <property type="entry name" value="PHOSPHOMANNOMUTASE 45A"/>
    <property type="match status" value="1"/>
</dbReference>
<dbReference type="OrthoDB" id="9806956at2"/>
<keyword evidence="4 7" id="KW-0479">Metal-binding</keyword>
<dbReference type="InterPro" id="IPR005845">
    <property type="entry name" value="A-D-PHexomutase_a/b/a-II"/>
</dbReference>
<dbReference type="SUPFAM" id="SSF53738">
    <property type="entry name" value="Phosphoglucomutase, first 3 domains"/>
    <property type="match status" value="3"/>
</dbReference>
<accession>S4XLD5</accession>
<sequence length="596" mass="62963">MSHDFVLEPAERWLAHDPDPETQSELRQLIAAARAGEEGVRAELAERFAGPLEFGTAGIRGVLGAGESRMNRAVILRTTAGLARYLLATLGDKARSAGVVVGYDARRRSREFAEDTACALAAAGIPSHLSPVPCPTPIAAFAVGHLGAAAGVMVTASHNPPEYNGYKVYWDNAAQIIPPHDTGIATAIDAAPPADQVPRMPLDEARQKGLVRDFPEELEERYLRAILGASARGDGDRGLRIVYTPLHGVGDRLVREALERAGFTRVTSVPEQAEPDGAFPTVAFPNPEEKGAMDLAFALARREGADLVLANDPDVDRLAVAVRRPDGELVQLTGNQVGVLLGHYLLTEGGAGGAGAGAANERRLVLASCVSTPLLGVIAASLGVHYEETLTGFKWIANRAMDIERSTGARFVFGFEEALGYTIGSTVRDKDGISAAVALAELAAARKAGGTTLLDELEAIHRKHGLYVSGQRSYTLRGVDGVEKIAAIMAALRKSPPADIGGVSVAAWRDFEARTRTSSDGQTEPLVLPPSNVLVYELDGGSRIIARPSGTEPKIKFYFDVREEVAAGEPLADAEARAAARLDALARAFSALAGVG</sequence>
<dbReference type="PATRIC" id="fig|1254432.3.peg.6520"/>
<dbReference type="Pfam" id="PF02879">
    <property type="entry name" value="PGM_PMM_II"/>
    <property type="match status" value="1"/>
</dbReference>
<evidence type="ECO:0000256" key="7">
    <source>
        <dbReference type="RuleBase" id="RU004326"/>
    </source>
</evidence>
<reference evidence="12 13" key="1">
    <citation type="journal article" date="2013" name="Sci. Rep.">
        <title>Extraordinary expansion of a Sorangium cellulosum genome from an alkaline milieu.</title>
        <authorList>
            <person name="Han K."/>
            <person name="Li Z.F."/>
            <person name="Peng R."/>
            <person name="Zhu L.P."/>
            <person name="Zhou T."/>
            <person name="Wang L.G."/>
            <person name="Li S.G."/>
            <person name="Zhang X.B."/>
            <person name="Hu W."/>
            <person name="Wu Z.H."/>
            <person name="Qin N."/>
            <person name="Li Y.Z."/>
        </authorList>
    </citation>
    <scope>NUCLEOTIDE SEQUENCE [LARGE SCALE GENOMIC DNA]</scope>
    <source>
        <strain evidence="12 13">So0157-2</strain>
    </source>
</reference>
<evidence type="ECO:0000259" key="10">
    <source>
        <dbReference type="Pfam" id="PF02879"/>
    </source>
</evidence>
<comment type="cofactor">
    <cofactor evidence="1">
        <name>Mg(2+)</name>
        <dbReference type="ChEBI" id="CHEBI:18420"/>
    </cofactor>
</comment>
<keyword evidence="3" id="KW-0597">Phosphoprotein</keyword>
<dbReference type="InterPro" id="IPR005841">
    <property type="entry name" value="Alpha-D-phosphohexomutase_SF"/>
</dbReference>
<dbReference type="PANTHER" id="PTHR45745:SF1">
    <property type="entry name" value="PHOSPHOGLUCOMUTASE 2B-RELATED"/>
    <property type="match status" value="1"/>
</dbReference>
<dbReference type="PRINTS" id="PR00509">
    <property type="entry name" value="PGMPMM"/>
</dbReference>
<dbReference type="GO" id="GO:0000287">
    <property type="term" value="F:magnesium ion binding"/>
    <property type="evidence" value="ECO:0007669"/>
    <property type="project" value="InterPro"/>
</dbReference>
<dbReference type="STRING" id="1254432.SCE1572_28860"/>
<feature type="domain" description="Alpha-D-phosphohexomutase C-terminal" evidence="8">
    <location>
        <begin position="537"/>
        <end position="576"/>
    </location>
</feature>
<evidence type="ECO:0000256" key="6">
    <source>
        <dbReference type="ARBA" id="ARBA00023235"/>
    </source>
</evidence>
<dbReference type="HOGENOM" id="CLU_016950_0_2_7"/>
<feature type="domain" description="Alpha-D-phosphohexomutase alpha/beta/alpha" evidence="9">
    <location>
        <begin position="53"/>
        <end position="190"/>
    </location>
</feature>